<accession>A0AAE0KMI5</accession>
<sequence length="259" mass="29474">MPLWITLIARKRLVRGNGRETRNASAVGRVRDFFLTTTSDPVLAHIPGNRYRRLIGGHPGAHWTVLVEDVPQHMGAAAQAGNSFLLEKRGSGERRGEGNGEERKSEEQLMMGDCCDSGNIKSKFQVLPPAHLDAARNRQSKTCGRNKRISACNETDVRGIPPWRLLFVRGQLSLRSASEFGFWLPEVGYISVHAEYWDLMRSRIAQYHQACSRRCVYFSSSLACLPKTFIKSPPTFHGSGRFQKTRRQWDFWKSHRTPY</sequence>
<dbReference type="Proteomes" id="UP001285441">
    <property type="component" value="Unassembled WGS sequence"/>
</dbReference>
<organism evidence="2 3">
    <name type="scientific">Podospora didyma</name>
    <dbReference type="NCBI Taxonomy" id="330526"/>
    <lineage>
        <taxon>Eukaryota</taxon>
        <taxon>Fungi</taxon>
        <taxon>Dikarya</taxon>
        <taxon>Ascomycota</taxon>
        <taxon>Pezizomycotina</taxon>
        <taxon>Sordariomycetes</taxon>
        <taxon>Sordariomycetidae</taxon>
        <taxon>Sordariales</taxon>
        <taxon>Podosporaceae</taxon>
        <taxon>Podospora</taxon>
    </lineage>
</organism>
<gene>
    <name evidence="2" type="ORF">B0H63DRAFT_252326</name>
</gene>
<name>A0AAE0KMI5_9PEZI</name>
<protein>
    <submittedName>
        <fullName evidence="2">Uncharacterized protein</fullName>
    </submittedName>
</protein>
<dbReference type="AlphaFoldDB" id="A0AAE0KMI5"/>
<evidence type="ECO:0000256" key="1">
    <source>
        <dbReference type="SAM" id="MobiDB-lite"/>
    </source>
</evidence>
<reference evidence="2" key="2">
    <citation type="submission" date="2023-06" db="EMBL/GenBank/DDBJ databases">
        <authorList>
            <consortium name="Lawrence Berkeley National Laboratory"/>
            <person name="Haridas S."/>
            <person name="Hensen N."/>
            <person name="Bonometti L."/>
            <person name="Westerberg I."/>
            <person name="Brannstrom I.O."/>
            <person name="Guillou S."/>
            <person name="Cros-Aarteil S."/>
            <person name="Calhoun S."/>
            <person name="Kuo A."/>
            <person name="Mondo S."/>
            <person name="Pangilinan J."/>
            <person name="Riley R."/>
            <person name="LaButti K."/>
            <person name="Andreopoulos B."/>
            <person name="Lipzen A."/>
            <person name="Chen C."/>
            <person name="Yanf M."/>
            <person name="Daum C."/>
            <person name="Ng V."/>
            <person name="Clum A."/>
            <person name="Steindorff A."/>
            <person name="Ohm R."/>
            <person name="Martin F."/>
            <person name="Silar P."/>
            <person name="Natvig D."/>
            <person name="Lalanne C."/>
            <person name="Gautier V."/>
            <person name="Ament-velasquez S.L."/>
            <person name="Kruys A."/>
            <person name="Hutchinson M.I."/>
            <person name="Powell A.J."/>
            <person name="Barry K."/>
            <person name="Miller A.N."/>
            <person name="Grigoriev I.V."/>
            <person name="Debuchy R."/>
            <person name="Gladieux P."/>
            <person name="Thoren M.H."/>
            <person name="Johannesson H."/>
        </authorList>
    </citation>
    <scope>NUCLEOTIDE SEQUENCE</scope>
    <source>
        <strain evidence="2">CBS 232.78</strain>
    </source>
</reference>
<feature type="compositionally biased region" description="Basic and acidic residues" evidence="1">
    <location>
        <begin position="86"/>
        <end position="106"/>
    </location>
</feature>
<evidence type="ECO:0000313" key="2">
    <source>
        <dbReference type="EMBL" id="KAK3378605.1"/>
    </source>
</evidence>
<reference evidence="2" key="1">
    <citation type="journal article" date="2023" name="Mol. Phylogenet. Evol.">
        <title>Genome-scale phylogeny and comparative genomics of the fungal order Sordariales.</title>
        <authorList>
            <person name="Hensen N."/>
            <person name="Bonometti L."/>
            <person name="Westerberg I."/>
            <person name="Brannstrom I.O."/>
            <person name="Guillou S."/>
            <person name="Cros-Aarteil S."/>
            <person name="Calhoun S."/>
            <person name="Haridas S."/>
            <person name="Kuo A."/>
            <person name="Mondo S."/>
            <person name="Pangilinan J."/>
            <person name="Riley R."/>
            <person name="LaButti K."/>
            <person name="Andreopoulos B."/>
            <person name="Lipzen A."/>
            <person name="Chen C."/>
            <person name="Yan M."/>
            <person name="Daum C."/>
            <person name="Ng V."/>
            <person name="Clum A."/>
            <person name="Steindorff A."/>
            <person name="Ohm R.A."/>
            <person name="Martin F."/>
            <person name="Silar P."/>
            <person name="Natvig D.O."/>
            <person name="Lalanne C."/>
            <person name="Gautier V."/>
            <person name="Ament-Velasquez S.L."/>
            <person name="Kruys A."/>
            <person name="Hutchinson M.I."/>
            <person name="Powell A.J."/>
            <person name="Barry K."/>
            <person name="Miller A.N."/>
            <person name="Grigoriev I.V."/>
            <person name="Debuchy R."/>
            <person name="Gladieux P."/>
            <person name="Hiltunen Thoren M."/>
            <person name="Johannesson H."/>
        </authorList>
    </citation>
    <scope>NUCLEOTIDE SEQUENCE</scope>
    <source>
        <strain evidence="2">CBS 232.78</strain>
    </source>
</reference>
<comment type="caution">
    <text evidence="2">The sequence shown here is derived from an EMBL/GenBank/DDBJ whole genome shotgun (WGS) entry which is preliminary data.</text>
</comment>
<evidence type="ECO:0000313" key="3">
    <source>
        <dbReference type="Proteomes" id="UP001285441"/>
    </source>
</evidence>
<feature type="region of interest" description="Disordered" evidence="1">
    <location>
        <begin position="81"/>
        <end position="106"/>
    </location>
</feature>
<keyword evidence="3" id="KW-1185">Reference proteome</keyword>
<proteinExistence type="predicted"/>
<dbReference type="EMBL" id="JAULSW010000006">
    <property type="protein sequence ID" value="KAK3378605.1"/>
    <property type="molecule type" value="Genomic_DNA"/>
</dbReference>